<protein>
    <submittedName>
        <fullName evidence="2">Uncharacterized protein</fullName>
    </submittedName>
</protein>
<sequence>RLQGARKGLPPAASPATIRGGDADRPLTGWLPVGKGSHCLCKANSDTDGAREVRASF</sequence>
<comment type="caution">
    <text evidence="2">The sequence shown here is derived from an EMBL/GenBank/DDBJ whole genome shotgun (WGS) entry which is preliminary data.</text>
</comment>
<dbReference type="EMBL" id="AMZH03005679">
    <property type="protein sequence ID" value="RRT65804.1"/>
    <property type="molecule type" value="Genomic_DNA"/>
</dbReference>
<evidence type="ECO:0000313" key="2">
    <source>
        <dbReference type="EMBL" id="RRT65804.1"/>
    </source>
</evidence>
<feature type="non-terminal residue" evidence="2">
    <location>
        <position position="1"/>
    </location>
</feature>
<evidence type="ECO:0000256" key="1">
    <source>
        <dbReference type="SAM" id="MobiDB-lite"/>
    </source>
</evidence>
<name>A0A426ZPE6_ENSVE</name>
<proteinExistence type="predicted"/>
<gene>
    <name evidence="2" type="ORF">B296_00009369</name>
</gene>
<dbReference type="AlphaFoldDB" id="A0A426ZPE6"/>
<feature type="region of interest" description="Disordered" evidence="1">
    <location>
        <begin position="1"/>
        <end position="24"/>
    </location>
</feature>
<dbReference type="Proteomes" id="UP000287651">
    <property type="component" value="Unassembled WGS sequence"/>
</dbReference>
<accession>A0A426ZPE6</accession>
<organism evidence="2 3">
    <name type="scientific">Ensete ventricosum</name>
    <name type="common">Abyssinian banana</name>
    <name type="synonym">Musa ensete</name>
    <dbReference type="NCBI Taxonomy" id="4639"/>
    <lineage>
        <taxon>Eukaryota</taxon>
        <taxon>Viridiplantae</taxon>
        <taxon>Streptophyta</taxon>
        <taxon>Embryophyta</taxon>
        <taxon>Tracheophyta</taxon>
        <taxon>Spermatophyta</taxon>
        <taxon>Magnoliopsida</taxon>
        <taxon>Liliopsida</taxon>
        <taxon>Zingiberales</taxon>
        <taxon>Musaceae</taxon>
        <taxon>Ensete</taxon>
    </lineage>
</organism>
<evidence type="ECO:0000313" key="3">
    <source>
        <dbReference type="Proteomes" id="UP000287651"/>
    </source>
</evidence>
<reference evidence="2 3" key="1">
    <citation type="journal article" date="2014" name="Agronomy (Basel)">
        <title>A Draft Genome Sequence for Ensete ventricosum, the Drought-Tolerant Tree Against Hunger.</title>
        <authorList>
            <person name="Harrison J."/>
            <person name="Moore K.A."/>
            <person name="Paszkiewicz K."/>
            <person name="Jones T."/>
            <person name="Grant M."/>
            <person name="Ambacheew D."/>
            <person name="Muzemil S."/>
            <person name="Studholme D.J."/>
        </authorList>
    </citation>
    <scope>NUCLEOTIDE SEQUENCE [LARGE SCALE GENOMIC DNA]</scope>
</reference>